<keyword evidence="4" id="KW-0276">Fatty acid metabolism</keyword>
<dbReference type="Gene3D" id="3.40.47.10">
    <property type="match status" value="1"/>
</dbReference>
<gene>
    <name evidence="9" type="ORF">Q757_03470</name>
</gene>
<comment type="similarity">
    <text evidence="2">Belongs to the thiolase-like superfamily. FabH family.</text>
</comment>
<evidence type="ECO:0000256" key="7">
    <source>
        <dbReference type="ARBA" id="ARBA00023268"/>
    </source>
</evidence>
<dbReference type="Pfam" id="PF08545">
    <property type="entry name" value="ACP_syn_III"/>
    <property type="match status" value="1"/>
</dbReference>
<evidence type="ECO:0000256" key="4">
    <source>
        <dbReference type="ARBA" id="ARBA00022832"/>
    </source>
</evidence>
<dbReference type="InterPro" id="IPR013751">
    <property type="entry name" value="ACP_syn_III_N"/>
</dbReference>
<evidence type="ECO:0000256" key="6">
    <source>
        <dbReference type="ARBA" id="ARBA00023160"/>
    </source>
</evidence>
<comment type="pathway">
    <text evidence="1">Lipid metabolism.</text>
</comment>
<keyword evidence="10" id="KW-1185">Reference proteome</keyword>
<accession>A0ABR4XS89</accession>
<evidence type="ECO:0000259" key="8">
    <source>
        <dbReference type="Pfam" id="PF08545"/>
    </source>
</evidence>
<dbReference type="PANTHER" id="PTHR43091">
    <property type="entry name" value="3-OXOACYL-[ACYL-CARRIER-PROTEIN] SYNTHASE"/>
    <property type="match status" value="1"/>
</dbReference>
<keyword evidence="5" id="KW-0443">Lipid metabolism</keyword>
<evidence type="ECO:0000256" key="2">
    <source>
        <dbReference type="ARBA" id="ARBA00008642"/>
    </source>
</evidence>
<dbReference type="SUPFAM" id="SSF53901">
    <property type="entry name" value="Thiolase-like"/>
    <property type="match status" value="1"/>
</dbReference>
<dbReference type="PANTHER" id="PTHR43091:SF1">
    <property type="entry name" value="BETA-KETOACYL-[ACYL-CARRIER-PROTEIN] SYNTHASE III, CHLOROPLASTIC"/>
    <property type="match status" value="1"/>
</dbReference>
<sequence length="237" mass="25158">MKTIKIVNTASQLPEKIVSNDDLSKIMDTSDEWISSRTGIKNRHIAVEETTASLAAGVIKKLLLQSQVDPAEIGFIIVATMSPDSTAPAAAAKAEQLAGLNGIAAFDLNAACSGFAFAFTTASGLVNSLDCKYGIVIGSETLSKLVDWQDRRTAVLFGDGAGGVLVQAVDEDERLLASDLKTLAGDADYLTAGFLPRQGWGQKKLGSPYFQMDGHAVYPLRHGKFPGRSATLLPRQS</sequence>
<keyword evidence="7" id="KW-0511">Multifunctional enzyme</keyword>
<protein>
    <recommendedName>
        <fullName evidence="8">Beta-ketoacyl-[acyl-carrier-protein] synthase III N-terminal domain-containing protein</fullName>
    </recommendedName>
</protein>
<evidence type="ECO:0000313" key="10">
    <source>
        <dbReference type="Proteomes" id="UP000030023"/>
    </source>
</evidence>
<evidence type="ECO:0000313" key="9">
    <source>
        <dbReference type="EMBL" id="KGO32031.1"/>
    </source>
</evidence>
<dbReference type="Proteomes" id="UP000030023">
    <property type="component" value="Unassembled WGS sequence"/>
</dbReference>
<keyword evidence="3" id="KW-0444">Lipid biosynthesis</keyword>
<organism evidence="9 10">
    <name type="scientific">Oenococcus alcoholitolerans</name>
    <dbReference type="NCBI Taxonomy" id="931074"/>
    <lineage>
        <taxon>Bacteria</taxon>
        <taxon>Bacillati</taxon>
        <taxon>Bacillota</taxon>
        <taxon>Bacilli</taxon>
        <taxon>Lactobacillales</taxon>
        <taxon>Lactobacillaceae</taxon>
        <taxon>Oenococcus</taxon>
    </lineage>
</organism>
<evidence type="ECO:0000256" key="5">
    <source>
        <dbReference type="ARBA" id="ARBA00023098"/>
    </source>
</evidence>
<reference evidence="9 10" key="1">
    <citation type="journal article" date="2014" name="Antonie Van Leeuwenhoek">
        <title>Oenococcus alcoholitolerans sp. nov., a lactic acid bacteria isolated from cachaca and ethanol fermentation processes.</title>
        <authorList>
            <person name="Badotti F."/>
            <person name="Moreira A.P."/>
            <person name="Tonon L.A."/>
            <person name="de Lucena B.T."/>
            <person name="Gomes Fde C."/>
            <person name="Kruger R."/>
            <person name="Thompson C.C."/>
            <person name="de Morais M.A.Jr."/>
            <person name="Rosa C.A."/>
            <person name="Thompson F.L."/>
        </authorList>
    </citation>
    <scope>NUCLEOTIDE SEQUENCE [LARGE SCALE GENOMIC DNA]</scope>
    <source>
        <strain evidence="9 10">UFRJ-M7.2.18</strain>
    </source>
</reference>
<dbReference type="InterPro" id="IPR016039">
    <property type="entry name" value="Thiolase-like"/>
</dbReference>
<comment type="caution">
    <text evidence="9">The sequence shown here is derived from an EMBL/GenBank/DDBJ whole genome shotgun (WGS) entry which is preliminary data.</text>
</comment>
<dbReference type="EMBL" id="AXCV01000119">
    <property type="protein sequence ID" value="KGO32031.1"/>
    <property type="molecule type" value="Genomic_DNA"/>
</dbReference>
<feature type="domain" description="Beta-ketoacyl-[acyl-carrier-protein] synthase III N-terminal" evidence="8">
    <location>
        <begin position="106"/>
        <end position="182"/>
    </location>
</feature>
<keyword evidence="6" id="KW-0275">Fatty acid biosynthesis</keyword>
<evidence type="ECO:0000256" key="1">
    <source>
        <dbReference type="ARBA" id="ARBA00005189"/>
    </source>
</evidence>
<dbReference type="CDD" id="cd00830">
    <property type="entry name" value="KAS_III"/>
    <property type="match status" value="1"/>
</dbReference>
<proteinExistence type="inferred from homology"/>
<evidence type="ECO:0000256" key="3">
    <source>
        <dbReference type="ARBA" id="ARBA00022516"/>
    </source>
</evidence>
<name>A0ABR4XS89_9LACO</name>